<sequence>MLSYLCKCVIQRNLPKTIISSKPFEPDFIKEKITKTNEKFHIENGAELVDEISRSLLPYNSEKQPIYLLQKNGLKITLENSENQILSSSISQMNTKYILSFPREI</sequence>
<proteinExistence type="predicted"/>
<reference evidence="1" key="1">
    <citation type="submission" date="2019-08" db="EMBL/GenBank/DDBJ databases">
        <authorList>
            <person name="Kucharzyk K."/>
            <person name="Murdoch R.W."/>
            <person name="Higgins S."/>
            <person name="Loffler F."/>
        </authorList>
    </citation>
    <scope>NUCLEOTIDE SEQUENCE</scope>
</reference>
<dbReference type="AlphaFoldDB" id="A0A645IE96"/>
<evidence type="ECO:0000313" key="1">
    <source>
        <dbReference type="EMBL" id="MPN45723.1"/>
    </source>
</evidence>
<dbReference type="EMBL" id="VSSQ01105826">
    <property type="protein sequence ID" value="MPN45723.1"/>
    <property type="molecule type" value="Genomic_DNA"/>
</dbReference>
<comment type="caution">
    <text evidence="1">The sequence shown here is derived from an EMBL/GenBank/DDBJ whole genome shotgun (WGS) entry which is preliminary data.</text>
</comment>
<gene>
    <name evidence="1" type="ORF">SDC9_193293</name>
</gene>
<dbReference type="Gene3D" id="1.20.1250.30">
    <property type="match status" value="1"/>
</dbReference>
<organism evidence="1">
    <name type="scientific">bioreactor metagenome</name>
    <dbReference type="NCBI Taxonomy" id="1076179"/>
    <lineage>
        <taxon>unclassified sequences</taxon>
        <taxon>metagenomes</taxon>
        <taxon>ecological metagenomes</taxon>
    </lineage>
</organism>
<protein>
    <submittedName>
        <fullName evidence="1">Uncharacterized protein</fullName>
    </submittedName>
</protein>
<accession>A0A645IE96</accession>
<name>A0A645IE96_9ZZZZ</name>